<comment type="caution">
    <text evidence="1">The sequence shown here is derived from an EMBL/GenBank/DDBJ whole genome shotgun (WGS) entry which is preliminary data.</text>
</comment>
<protein>
    <submittedName>
        <fullName evidence="1">Uncharacterized protein</fullName>
    </submittedName>
</protein>
<reference evidence="1 2" key="1">
    <citation type="submission" date="2018-09" db="EMBL/GenBank/DDBJ databases">
        <title>Genomic investigation of the strawberry pathogen Phytophthora fragariae indicates pathogenicity is determined by transcriptional variation in three key races.</title>
        <authorList>
            <person name="Adams T.M."/>
            <person name="Armitage A.D."/>
            <person name="Sobczyk M.K."/>
            <person name="Bates H.J."/>
            <person name="Dunwell J.M."/>
            <person name="Nellist C.F."/>
            <person name="Harrison R.J."/>
        </authorList>
    </citation>
    <scope>NUCLEOTIDE SEQUENCE [LARGE SCALE GENOMIC DNA]</scope>
    <source>
        <strain evidence="1 2">SCRP245</strain>
    </source>
</reference>
<dbReference type="EMBL" id="QXFW01004889">
    <property type="protein sequence ID" value="KAE8963953.1"/>
    <property type="molecule type" value="Genomic_DNA"/>
</dbReference>
<accession>A0A6A3H4M1</accession>
<organism evidence="1 2">
    <name type="scientific">Phytophthora fragariae</name>
    <dbReference type="NCBI Taxonomy" id="53985"/>
    <lineage>
        <taxon>Eukaryota</taxon>
        <taxon>Sar</taxon>
        <taxon>Stramenopiles</taxon>
        <taxon>Oomycota</taxon>
        <taxon>Peronosporomycetes</taxon>
        <taxon>Peronosporales</taxon>
        <taxon>Peronosporaceae</taxon>
        <taxon>Phytophthora</taxon>
    </lineage>
</organism>
<gene>
    <name evidence="1" type="ORF">PF011_g28846</name>
</gene>
<dbReference type="AlphaFoldDB" id="A0A6A3H4M1"/>
<proteinExistence type="predicted"/>
<evidence type="ECO:0000313" key="1">
    <source>
        <dbReference type="EMBL" id="KAE8963953.1"/>
    </source>
</evidence>
<evidence type="ECO:0000313" key="2">
    <source>
        <dbReference type="Proteomes" id="UP000460718"/>
    </source>
</evidence>
<sequence>MAATLKAAIVAIDAVAVAVLAADDAAIVVTFEQLMLAHRLSLEVFEASLG</sequence>
<name>A0A6A3H4M1_9STRA</name>
<dbReference type="Proteomes" id="UP000460718">
    <property type="component" value="Unassembled WGS sequence"/>
</dbReference>